<dbReference type="EMBL" id="JBEXRX010000167">
    <property type="protein sequence ID" value="MEU0156278.1"/>
    <property type="molecule type" value="Genomic_DNA"/>
</dbReference>
<name>A0ABV2VU00_9ACTN</name>
<keyword evidence="2" id="KW-1185">Reference proteome</keyword>
<protein>
    <submittedName>
        <fullName evidence="1">Uncharacterized protein</fullName>
    </submittedName>
</protein>
<dbReference type="Proteomes" id="UP001550348">
    <property type="component" value="Unassembled WGS sequence"/>
</dbReference>
<evidence type="ECO:0000313" key="2">
    <source>
        <dbReference type="Proteomes" id="UP001550348"/>
    </source>
</evidence>
<comment type="caution">
    <text evidence="1">The sequence shown here is derived from an EMBL/GenBank/DDBJ whole genome shotgun (WGS) entry which is preliminary data.</text>
</comment>
<gene>
    <name evidence="1" type="ORF">ABZ071_31210</name>
</gene>
<dbReference type="RefSeq" id="WP_355667803.1">
    <property type="nucleotide sequence ID" value="NZ_JBEXRX010000167.1"/>
</dbReference>
<sequence>MLTLRISGEGVPPFEAVYHCDDEPVLQVGVRLKAIVDPADNLFTLRALP</sequence>
<evidence type="ECO:0000313" key="1">
    <source>
        <dbReference type="EMBL" id="MEU0156278.1"/>
    </source>
</evidence>
<reference evidence="1 2" key="1">
    <citation type="submission" date="2024-06" db="EMBL/GenBank/DDBJ databases">
        <title>The Natural Products Discovery Center: Release of the First 8490 Sequenced Strains for Exploring Actinobacteria Biosynthetic Diversity.</title>
        <authorList>
            <person name="Kalkreuter E."/>
            <person name="Kautsar S.A."/>
            <person name="Yang D."/>
            <person name="Bader C.D."/>
            <person name="Teijaro C.N."/>
            <person name="Fluegel L."/>
            <person name="Davis C.M."/>
            <person name="Simpson J.R."/>
            <person name="Lauterbach L."/>
            <person name="Steele A.D."/>
            <person name="Gui C."/>
            <person name="Meng S."/>
            <person name="Li G."/>
            <person name="Viehrig K."/>
            <person name="Ye F."/>
            <person name="Su P."/>
            <person name="Kiefer A.F."/>
            <person name="Nichols A."/>
            <person name="Cepeda A.J."/>
            <person name="Yan W."/>
            <person name="Fan B."/>
            <person name="Jiang Y."/>
            <person name="Adhikari A."/>
            <person name="Zheng C.-J."/>
            <person name="Schuster L."/>
            <person name="Cowan T.M."/>
            <person name="Smanski M.J."/>
            <person name="Chevrette M.G."/>
            <person name="De Carvalho L.P.S."/>
            <person name="Shen B."/>
        </authorList>
    </citation>
    <scope>NUCLEOTIDE SEQUENCE [LARGE SCALE GENOMIC DNA]</scope>
    <source>
        <strain evidence="1 2">NPDC006286</strain>
    </source>
</reference>
<proteinExistence type="predicted"/>
<accession>A0ABV2VU00</accession>
<organism evidence="1 2">
    <name type="scientific">Micromonospora fulviviridis</name>
    <dbReference type="NCBI Taxonomy" id="47860"/>
    <lineage>
        <taxon>Bacteria</taxon>
        <taxon>Bacillati</taxon>
        <taxon>Actinomycetota</taxon>
        <taxon>Actinomycetes</taxon>
        <taxon>Micromonosporales</taxon>
        <taxon>Micromonosporaceae</taxon>
        <taxon>Micromonospora</taxon>
    </lineage>
</organism>